<feature type="chain" id="PRO_5017475410" evidence="1">
    <location>
        <begin position="29"/>
        <end position="1092"/>
    </location>
</feature>
<accession>A0A397RT00</accession>
<dbReference type="RefSeq" id="WP_119016186.1">
    <property type="nucleotide sequence ID" value="NZ_QXEV01000009.1"/>
</dbReference>
<sequence>MTKKTLRRAVTASLAGAFAISLASCSAASDNTGLLEKDKVYAEAGEYSVTYGDIWNELKWNTHDVLDNQITNVVLNKYINRIDIVLTKDASSLTDKDKEDLGFNEENVYSDDAYNKIKETFKERIVDYVVQDIYNFTYSTDNYWDNFDSLEETEIDTLEAKYVDEIYSEYLIESIDGEEISTLIKKADHKNYEENTANYLKLAMGLSQIYYPLYAKELLAYAGLEQDIADALEDDTDDDDDQWGYYSVSDYVSKFKDEYTNNYDMSAVIINFADSSELQNTLRAFGLKFNGKNLYYIYDSKDTKTYTLNADGYMTYEDYIKYYDDFATSNLNNGRDEDGNQMATVVSSQAILEIFIQIYNYVYGGYREKLSSNYTGTTYTQLNKLRRLTDEILEAYAAPAPGKTVEDMLEEAKATLKADNENETYFTAKELKDNYGDTFKNYMYETLKLKSNSTCYSSSGQSTSLGTSLVYKFDEYTNYVDKEEVTDANLVHFTQWYNDEERSSSDITALLQDTETYPALATDILELLKKQDITSTAITNYLSAELDNVSVKIYNEATEIKYAAENENYSKALSGAGNDNILATISYDDVTWNLNIVADPNDENSILVPGTTTPFGVFDYLNAKSGTTTAIDLIAKQIIKTTKAYEDTNKDRAIYNRYIENMLLSFSNNYYSTNGYPASIGKYNFLMLYFHTASVDEIIDNYYRVNVASGKLLTDYSSDKLVSFIKKYVDIAEDNYFSLGGTRLYVYLDADDDGKADDVSDWQDMLVSDYDPTSVFAGKTFGEVAKQLICEIYNKISASTQSHTDAATALVSEINASAKVVYEDNPISAENTWAVYRHLGLNVKTADFSATNSTTDIDFSLKQRLFDYARGYSDNGKTYEYFLNNTYPTCYIEPIDVASANITSKDDDTIVATEDGFNLIMVTSGTTSASAKWTKTDNDEGILENIVLMYNENPVKIENIYNDDERLNNNQIKFYLLDYAINGSSTLAPTGLSTAYSRYVNPVVTRFAGNETQRIILINYIQSITNNNITFTKDGYNDVFDKLVAIAERSADGYSYLYNDTTGTSNLYDYEDEHGNVVTWWDSIKALLKEEA</sequence>
<dbReference type="OrthoDB" id="383625at2"/>
<gene>
    <name evidence="2" type="ORF">EI71_01039</name>
</gene>
<proteinExistence type="predicted"/>
<evidence type="ECO:0000313" key="3">
    <source>
        <dbReference type="Proteomes" id="UP000266506"/>
    </source>
</evidence>
<evidence type="ECO:0000256" key="1">
    <source>
        <dbReference type="SAM" id="SignalP"/>
    </source>
</evidence>
<dbReference type="AlphaFoldDB" id="A0A397RT00"/>
<reference evidence="2 3" key="1">
    <citation type="submission" date="2018-08" db="EMBL/GenBank/DDBJ databases">
        <title>Genomic Encyclopedia of Archaeal and Bacterial Type Strains, Phase II (KMG-II): from individual species to whole genera.</title>
        <authorList>
            <person name="Goeker M."/>
        </authorList>
    </citation>
    <scope>NUCLEOTIDE SEQUENCE [LARGE SCALE GENOMIC DNA]</scope>
    <source>
        <strain evidence="2 3">ATCC 27112</strain>
    </source>
</reference>
<organism evidence="2 3">
    <name type="scientific">Anaeroplasma bactoclasticum</name>
    <dbReference type="NCBI Taxonomy" id="2088"/>
    <lineage>
        <taxon>Bacteria</taxon>
        <taxon>Bacillati</taxon>
        <taxon>Mycoplasmatota</taxon>
        <taxon>Mollicutes</taxon>
        <taxon>Anaeroplasmatales</taxon>
        <taxon>Anaeroplasmataceae</taxon>
        <taxon>Anaeroplasma</taxon>
    </lineage>
</organism>
<keyword evidence="1" id="KW-0732">Signal</keyword>
<dbReference type="Proteomes" id="UP000266506">
    <property type="component" value="Unassembled WGS sequence"/>
</dbReference>
<dbReference type="InParanoid" id="A0A397RT00"/>
<name>A0A397RT00_9MOLU</name>
<keyword evidence="3" id="KW-1185">Reference proteome</keyword>
<evidence type="ECO:0000313" key="2">
    <source>
        <dbReference type="EMBL" id="RIA75866.1"/>
    </source>
</evidence>
<dbReference type="PROSITE" id="PS51257">
    <property type="entry name" value="PROKAR_LIPOPROTEIN"/>
    <property type="match status" value="1"/>
</dbReference>
<protein>
    <submittedName>
        <fullName evidence="2">Uncharacterized protein</fullName>
    </submittedName>
</protein>
<feature type="signal peptide" evidence="1">
    <location>
        <begin position="1"/>
        <end position="28"/>
    </location>
</feature>
<dbReference type="EMBL" id="QXEV01000009">
    <property type="protein sequence ID" value="RIA75866.1"/>
    <property type="molecule type" value="Genomic_DNA"/>
</dbReference>
<comment type="caution">
    <text evidence="2">The sequence shown here is derived from an EMBL/GenBank/DDBJ whole genome shotgun (WGS) entry which is preliminary data.</text>
</comment>